<dbReference type="Pfam" id="PF01458">
    <property type="entry name" value="SUFBD_core"/>
    <property type="match status" value="1"/>
</dbReference>
<keyword evidence="4" id="KW-1185">Reference proteome</keyword>
<accession>A0A8J7WLA2</accession>
<proteinExistence type="inferred from homology"/>
<dbReference type="PANTHER" id="PTHR43575">
    <property type="entry name" value="PROTEIN ABCI7, CHLOROPLASTIC"/>
    <property type="match status" value="1"/>
</dbReference>
<dbReference type="AlphaFoldDB" id="A0A8J7WLA2"/>
<dbReference type="Proteomes" id="UP000677913">
    <property type="component" value="Unassembled WGS sequence"/>
</dbReference>
<dbReference type="NCBIfam" id="TIGR01981">
    <property type="entry name" value="sufD"/>
    <property type="match status" value="1"/>
</dbReference>
<name>A0A8J7WLA2_9ACTN</name>
<dbReference type="SUPFAM" id="SSF101960">
    <property type="entry name" value="Stabilizer of iron transporter SufD"/>
    <property type="match status" value="1"/>
</dbReference>
<dbReference type="RefSeq" id="WP_211463390.1">
    <property type="nucleotide sequence ID" value="NZ_JAGSXH010000002.1"/>
</dbReference>
<evidence type="ECO:0000259" key="2">
    <source>
        <dbReference type="Pfam" id="PF01458"/>
    </source>
</evidence>
<dbReference type="InterPro" id="IPR037284">
    <property type="entry name" value="SUF_FeS_clus_asmbl_SufBD_sf"/>
</dbReference>
<feature type="domain" description="SUF system FeS cluster assembly SufBD core" evidence="2">
    <location>
        <begin position="163"/>
        <end position="390"/>
    </location>
</feature>
<dbReference type="PANTHER" id="PTHR43575:SF1">
    <property type="entry name" value="PROTEIN ABCI7, CHLOROPLASTIC"/>
    <property type="match status" value="1"/>
</dbReference>
<protein>
    <submittedName>
        <fullName evidence="3">Fe-S cluster assembly protein SufD</fullName>
    </submittedName>
</protein>
<dbReference type="InterPro" id="IPR055346">
    <property type="entry name" value="Fe-S_cluster_assembly_SufBD"/>
</dbReference>
<organism evidence="3 4">
    <name type="scientific">Actinocrinis puniceicyclus</name>
    <dbReference type="NCBI Taxonomy" id="977794"/>
    <lineage>
        <taxon>Bacteria</taxon>
        <taxon>Bacillati</taxon>
        <taxon>Actinomycetota</taxon>
        <taxon>Actinomycetes</taxon>
        <taxon>Catenulisporales</taxon>
        <taxon>Actinospicaceae</taxon>
        <taxon>Actinocrinis</taxon>
    </lineage>
</organism>
<comment type="caution">
    <text evidence="3">The sequence shown here is derived from an EMBL/GenBank/DDBJ whole genome shotgun (WGS) entry which is preliminary data.</text>
</comment>
<evidence type="ECO:0000313" key="3">
    <source>
        <dbReference type="EMBL" id="MBS2961575.1"/>
    </source>
</evidence>
<evidence type="ECO:0000313" key="4">
    <source>
        <dbReference type="Proteomes" id="UP000677913"/>
    </source>
</evidence>
<sequence>MAETNSAGASGGGTNRGATTAAAVTVAAPGAGVPLAGPGTGKTHSEVLASRGERFTSHDPDAFPAVTGREEDWRFTPLARLRGLHDGTAAAVGAQRGGDKIELELPEGAGAEQVGRQDPRAVAAGAPMDIAAAYAHRAADEVTVITVAKEAVLAAPLRVNVHAEGGAAFVHLVFDVKAFAEAVIVLNHTGTGARSANVDLLIGDGAKVTFVSVQDWERDAVHLAQQNALLGRDATLKCVNVTFGGDLVRLVPRIRYAGPGGDAELLGLYFADDGQHLEHRLFVDHSVPNCRSRVTYKGALQGTDAHTVWIGDVLIRAAAEGTDTYELNRNLLLTDGARADSVPNLEIETGEIIGAGHASATGRFDDEQLFYLQARGIPEDDARRLVVRGFFADVVGRIGIPDLEARLMEQVEAELARTRTGVPAGAAGAAV</sequence>
<evidence type="ECO:0000256" key="1">
    <source>
        <dbReference type="ARBA" id="ARBA00043967"/>
    </source>
</evidence>
<dbReference type="EMBL" id="JAGSXH010000002">
    <property type="protein sequence ID" value="MBS2961575.1"/>
    <property type="molecule type" value="Genomic_DNA"/>
</dbReference>
<comment type="similarity">
    <text evidence="1">Belongs to the iron-sulfur cluster assembly SufBD family.</text>
</comment>
<reference evidence="3" key="1">
    <citation type="submission" date="2021-04" db="EMBL/GenBank/DDBJ databases">
        <title>Genome based classification of Actinospica acidithermotolerans sp. nov., an actinobacterium isolated from an Indonesian hot spring.</title>
        <authorList>
            <person name="Kusuma A.B."/>
            <person name="Putra K.E."/>
            <person name="Nafisah S."/>
            <person name="Loh J."/>
            <person name="Nouioui I."/>
            <person name="Goodfellow M."/>
        </authorList>
    </citation>
    <scope>NUCLEOTIDE SEQUENCE</scope>
    <source>
        <strain evidence="3">DSM 45618</strain>
    </source>
</reference>
<dbReference type="GO" id="GO:0016226">
    <property type="term" value="P:iron-sulfur cluster assembly"/>
    <property type="evidence" value="ECO:0007669"/>
    <property type="project" value="InterPro"/>
</dbReference>
<dbReference type="InterPro" id="IPR011542">
    <property type="entry name" value="SUF_FeS_clus_asmbl_SufD"/>
</dbReference>
<dbReference type="InterPro" id="IPR000825">
    <property type="entry name" value="SUF_FeS_clus_asmbl_SufBD_core"/>
</dbReference>
<gene>
    <name evidence="3" type="primary">sufD</name>
    <name evidence="3" type="ORF">KGA66_00855</name>
</gene>